<evidence type="ECO:0008006" key="4">
    <source>
        <dbReference type="Google" id="ProtNLM"/>
    </source>
</evidence>
<name>A0A1J4JXZ9_9EUKA</name>
<comment type="caution">
    <text evidence="2">The sequence shown here is derived from an EMBL/GenBank/DDBJ whole genome shotgun (WGS) entry which is preliminary data.</text>
</comment>
<gene>
    <name evidence="2" type="ORF">TRFO_01596</name>
</gene>
<keyword evidence="1" id="KW-0472">Membrane</keyword>
<dbReference type="RefSeq" id="XP_068357003.1">
    <property type="nucleotide sequence ID" value="XM_068490189.1"/>
</dbReference>
<keyword evidence="1" id="KW-1133">Transmembrane helix</keyword>
<dbReference type="Proteomes" id="UP000179807">
    <property type="component" value="Unassembled WGS sequence"/>
</dbReference>
<evidence type="ECO:0000256" key="1">
    <source>
        <dbReference type="SAM" id="Phobius"/>
    </source>
</evidence>
<proteinExistence type="predicted"/>
<dbReference type="OrthoDB" id="413746at2759"/>
<reference evidence="2" key="1">
    <citation type="submission" date="2016-10" db="EMBL/GenBank/DDBJ databases">
        <authorList>
            <person name="Benchimol M."/>
            <person name="Almeida L.G."/>
            <person name="Vasconcelos A.T."/>
            <person name="Perreira-Neves A."/>
            <person name="Rosa I.A."/>
            <person name="Tasca T."/>
            <person name="Bogo M.R."/>
            <person name="de Souza W."/>
        </authorList>
    </citation>
    <scope>NUCLEOTIDE SEQUENCE [LARGE SCALE GENOMIC DNA]</scope>
    <source>
        <strain evidence="2">K</strain>
    </source>
</reference>
<keyword evidence="3" id="KW-1185">Reference proteome</keyword>
<organism evidence="2 3">
    <name type="scientific">Tritrichomonas foetus</name>
    <dbReference type="NCBI Taxonomy" id="1144522"/>
    <lineage>
        <taxon>Eukaryota</taxon>
        <taxon>Metamonada</taxon>
        <taxon>Parabasalia</taxon>
        <taxon>Tritrichomonadida</taxon>
        <taxon>Tritrichomonadidae</taxon>
        <taxon>Tritrichomonas</taxon>
    </lineage>
</organism>
<feature type="transmembrane region" description="Helical" evidence="1">
    <location>
        <begin position="6"/>
        <end position="27"/>
    </location>
</feature>
<protein>
    <recommendedName>
        <fullName evidence="4">Nucleotide-diphospho-sugar transferase domain-containing protein</fullName>
    </recommendedName>
</protein>
<dbReference type="GeneID" id="94824893"/>
<evidence type="ECO:0000313" key="2">
    <source>
        <dbReference type="EMBL" id="OHT03867.1"/>
    </source>
</evidence>
<evidence type="ECO:0000313" key="3">
    <source>
        <dbReference type="Proteomes" id="UP000179807"/>
    </source>
</evidence>
<dbReference type="AlphaFoldDB" id="A0A1J4JXZ9"/>
<dbReference type="EMBL" id="MLAK01000815">
    <property type="protein sequence ID" value="OHT03867.1"/>
    <property type="molecule type" value="Genomic_DNA"/>
</dbReference>
<dbReference type="VEuPathDB" id="TrichDB:TRFO_01596"/>
<keyword evidence="1" id="KW-0812">Transmembrane</keyword>
<accession>A0A1J4JXZ9</accession>
<sequence>MRREKLVRLIFFFLFTSTFLSFLYFFYLSRVKDKESRVMESTSNNILNSTIQKDKLVDSDEKSNNLNSNSVGICPPCKFTPLNNHITSTKRDVVLAAALSKLKRVETFLRTLRTTGSRCRVILFLDNVKTIEHHFLRFFSSCQIEPVFVPKASYNDHILKEFSKMSRYYYYQQWLRIHIEEVDRVLHTDTFDVIFQSDPFIDNTNFLPLNQTNLLYFTFEPVSIGESRWTAEWIAKCYGPNIVHKYKKKPVSCSGVTLGHAKAFLKYLDIMIGKKHWKTCFGDSLDQAHHNYILYHGDLNSAGLVVKSLDCNSQFLTMHFCCKIGKCKYDVESEIVYGNNTNIVPVLVHQYNRWKNLTKRNENFCPGTAKNLYQSENSGKLADIGSLPQLENNLPEVK</sequence>